<gene>
    <name evidence="1" type="ORF">BMR96_08770</name>
</gene>
<dbReference type="EMBL" id="MPLS01000042">
    <property type="protein sequence ID" value="ORI97141.1"/>
    <property type="molecule type" value="Genomic_DNA"/>
</dbReference>
<evidence type="ECO:0000313" key="2">
    <source>
        <dbReference type="Proteomes" id="UP000192288"/>
    </source>
</evidence>
<accession>A0A1X0VBT1</accession>
<dbReference type="Gene3D" id="3.40.50.1000">
    <property type="entry name" value="HAD superfamily/HAD-like"/>
    <property type="match status" value="1"/>
</dbReference>
<keyword evidence="1" id="KW-0378">Hydrolase</keyword>
<dbReference type="STRING" id="33968.BMS77_09395"/>
<dbReference type="Pfam" id="PF08282">
    <property type="entry name" value="Hydrolase_3"/>
    <property type="match status" value="1"/>
</dbReference>
<dbReference type="eggNOG" id="COG0561">
    <property type="taxonomic scope" value="Bacteria"/>
</dbReference>
<reference evidence="1 2" key="1">
    <citation type="journal article" date="2017" name="Front. Microbiol.">
        <title>Genomic Characterization of Dairy Associated Leuconostoc Species and Diversity of Leuconostocs in Undefined Mixed Mesophilic Starter Cultures.</title>
        <authorList>
            <person name="Frantzen C.A."/>
            <person name="Kot W."/>
            <person name="Pedersen T.B."/>
            <person name="Ardo Y.M."/>
            <person name="Broadbent J.R."/>
            <person name="Neve H."/>
            <person name="Hansen L.H."/>
            <person name="Dal Bello F."/>
            <person name="Ostlie H.M."/>
            <person name="Kleppen H.P."/>
            <person name="Vogensen F.K."/>
            <person name="Holo H."/>
        </authorList>
    </citation>
    <scope>NUCLEOTIDE SEQUENCE [LARGE SCALE GENOMIC DNA]</scope>
    <source>
        <strain evidence="1 2">LMGCF08</strain>
    </source>
</reference>
<dbReference type="NCBIfam" id="TIGR01484">
    <property type="entry name" value="HAD-SF-IIB"/>
    <property type="match status" value="1"/>
</dbReference>
<protein>
    <submittedName>
        <fullName evidence="1">HAD family hydrolase</fullName>
    </submittedName>
</protein>
<dbReference type="SFLD" id="SFLDG01140">
    <property type="entry name" value="C2.B:_Phosphomannomutase_and_P"/>
    <property type="match status" value="1"/>
</dbReference>
<evidence type="ECO:0000313" key="1">
    <source>
        <dbReference type="EMBL" id="ORI97141.1"/>
    </source>
</evidence>
<dbReference type="AlphaFoldDB" id="A0A1X0VBT1"/>
<dbReference type="InterPro" id="IPR036412">
    <property type="entry name" value="HAD-like_sf"/>
</dbReference>
<dbReference type="InterPro" id="IPR006379">
    <property type="entry name" value="HAD-SF_hydro_IIB"/>
</dbReference>
<dbReference type="Gene3D" id="3.30.1240.10">
    <property type="match status" value="1"/>
</dbReference>
<dbReference type="RefSeq" id="WP_004913475.1">
    <property type="nucleotide sequence ID" value="NZ_MPLS01000042.1"/>
</dbReference>
<organism evidence="1 2">
    <name type="scientific">Leuconostoc pseudomesenteroides</name>
    <dbReference type="NCBI Taxonomy" id="33968"/>
    <lineage>
        <taxon>Bacteria</taxon>
        <taxon>Bacillati</taxon>
        <taxon>Bacillota</taxon>
        <taxon>Bacilli</taxon>
        <taxon>Lactobacillales</taxon>
        <taxon>Lactobacillaceae</taxon>
        <taxon>Leuconostoc</taxon>
    </lineage>
</organism>
<dbReference type="PANTHER" id="PTHR10000">
    <property type="entry name" value="PHOSPHOSERINE PHOSPHATASE"/>
    <property type="match status" value="1"/>
</dbReference>
<dbReference type="GO" id="GO:0000287">
    <property type="term" value="F:magnesium ion binding"/>
    <property type="evidence" value="ECO:0007669"/>
    <property type="project" value="TreeGrafter"/>
</dbReference>
<dbReference type="PANTHER" id="PTHR10000:SF53">
    <property type="entry name" value="5-AMINO-6-(5-PHOSPHO-D-RIBITYLAMINO)URACIL PHOSPHATASE YBJI-RELATED"/>
    <property type="match status" value="1"/>
</dbReference>
<sequence>MTIQLIATDLDGTFLTDDKKFDQTLFRRVLSQLKRQNIAFAIATGVHQERINVIFKDFLNEPINFVTNNGARVIKSDGSVLFSKALSVKTLARIQDFLAHYDVQPDRGLVFSTDETAYLPQYADIQNSERYFKFFKNIVRFENVTDIPEPIYKVTMSWQNFDESQFYRDARLALGADVHITETGTGAIDIIAAGVNKAAALNILAESHGIDMADVVAFGDGGNDVEMLCAVGQPFKMPNARITGDYQTAVDDNNNSGVLKTIQKITHLS</sequence>
<dbReference type="SUPFAM" id="SSF56784">
    <property type="entry name" value="HAD-like"/>
    <property type="match status" value="1"/>
</dbReference>
<dbReference type="PROSITE" id="PS01229">
    <property type="entry name" value="COF_2"/>
    <property type="match status" value="1"/>
</dbReference>
<comment type="caution">
    <text evidence="1">The sequence shown here is derived from an EMBL/GenBank/DDBJ whole genome shotgun (WGS) entry which is preliminary data.</text>
</comment>
<dbReference type="Proteomes" id="UP000192288">
    <property type="component" value="Unassembled WGS sequence"/>
</dbReference>
<proteinExistence type="predicted"/>
<dbReference type="InterPro" id="IPR023214">
    <property type="entry name" value="HAD_sf"/>
</dbReference>
<dbReference type="GO" id="GO:0016791">
    <property type="term" value="F:phosphatase activity"/>
    <property type="evidence" value="ECO:0007669"/>
    <property type="project" value="TreeGrafter"/>
</dbReference>
<dbReference type="GO" id="GO:0005829">
    <property type="term" value="C:cytosol"/>
    <property type="evidence" value="ECO:0007669"/>
    <property type="project" value="TreeGrafter"/>
</dbReference>
<dbReference type="SFLD" id="SFLDS00003">
    <property type="entry name" value="Haloacid_Dehalogenase"/>
    <property type="match status" value="1"/>
</dbReference>
<name>A0A1X0VBT1_LEUPS</name>